<dbReference type="PRINTS" id="PR00038">
    <property type="entry name" value="HTHLUXR"/>
</dbReference>
<feature type="domain" description="HTH luxR-type" evidence="3">
    <location>
        <begin position="870"/>
        <end position="935"/>
    </location>
</feature>
<dbReference type="InterPro" id="IPR036388">
    <property type="entry name" value="WH-like_DNA-bd_sf"/>
</dbReference>
<evidence type="ECO:0000313" key="4">
    <source>
        <dbReference type="EMBL" id="KMO84609.1"/>
    </source>
</evidence>
<dbReference type="InterPro" id="IPR027417">
    <property type="entry name" value="P-loop_NTPase"/>
</dbReference>
<dbReference type="InterPro" id="IPR016032">
    <property type="entry name" value="Sig_transdc_resp-reg_C-effctor"/>
</dbReference>
<evidence type="ECO:0000256" key="2">
    <source>
        <dbReference type="ARBA" id="ARBA00022840"/>
    </source>
</evidence>
<comment type="caution">
    <text evidence="4">The sequence shown here is derived from an EMBL/GenBank/DDBJ whole genome shotgun (WGS) entry which is preliminary data.</text>
</comment>
<dbReference type="SUPFAM" id="SSF48452">
    <property type="entry name" value="TPR-like"/>
    <property type="match status" value="1"/>
</dbReference>
<dbReference type="PANTHER" id="PTHR16305:SF35">
    <property type="entry name" value="TRANSCRIPTIONAL ACTIVATOR DOMAIN"/>
    <property type="match status" value="1"/>
</dbReference>
<evidence type="ECO:0000256" key="1">
    <source>
        <dbReference type="ARBA" id="ARBA00022741"/>
    </source>
</evidence>
<dbReference type="GO" id="GO:0004016">
    <property type="term" value="F:adenylate cyclase activity"/>
    <property type="evidence" value="ECO:0007669"/>
    <property type="project" value="TreeGrafter"/>
</dbReference>
<dbReference type="Proteomes" id="UP000036176">
    <property type="component" value="Unassembled WGS sequence"/>
</dbReference>
<dbReference type="Gene3D" id="1.25.40.10">
    <property type="entry name" value="Tetratricopeptide repeat domain"/>
    <property type="match status" value="2"/>
</dbReference>
<dbReference type="InterPro" id="IPR041664">
    <property type="entry name" value="AAA_16"/>
</dbReference>
<dbReference type="EMBL" id="JYNX01000013">
    <property type="protein sequence ID" value="KMO84609.1"/>
    <property type="molecule type" value="Genomic_DNA"/>
</dbReference>
<dbReference type="Pfam" id="PF13191">
    <property type="entry name" value="AAA_16"/>
    <property type="match status" value="1"/>
</dbReference>
<dbReference type="PANTHER" id="PTHR16305">
    <property type="entry name" value="TESTICULAR SOLUBLE ADENYLYL CYCLASE"/>
    <property type="match status" value="1"/>
</dbReference>
<dbReference type="Pfam" id="PF00196">
    <property type="entry name" value="GerE"/>
    <property type="match status" value="1"/>
</dbReference>
<sequence>MRTLRASLPAAIVEGVAPAPAGSFDDPLVAGFLDSASSRPTGLIIEGEAGIGKTTLWLSLVDRARADGFTVLGARAGQAESVMAFAALADLLADVEAEAFAGLPALQRLALDRVLLRAGAEGPATDHRVVAAGFVAVLHALGDASPVLVAVDDVQWLDTSSRTVIEFAVRRLRGRFGVLLSERCRPGEGAAAGWVTLGRPDGVDRIAVRPLDTGALHTMISERLGRSFSRPTVLRIAEISGGNPFFALELARAIGEGEKQGRAVTEQALPPTLTEVVRTRIGRLDDDARALLLAAACVADPSVELLAQATGVSREEVATRVEQAETAGILTLQGNRVRFAHPLLASGVYADAGAPARRAMHRRLAALETLPELKARHLALASATGDDEIFAALDTAANSARARGAPAAAAELVDLAIGLGGDTTARRLTSAENHFLAGNTARAGEVLGTVDAVEPAIMRALAASLLATVLMYQNEHEQAVELLRRAVDDAVGNIPVLVQVLLRLSFALNSIGEPDDATRHARDAVKFADELGVPAVTSAALAWWVYLNFQRGRGLDAQALRRALEFHDSAFDVPIIFRAPLVHALTLSWTGRLAQAHEQLTALREVCAERGAESDMMAIAGFLAMNHIWCGQFDEAAIRAAEAVERAEQLGGDDVLIIPMTVRAVAAAFAGRVEEARKDADWVLAATKSRSASHIADWPGMTLCFLEESLGNHREALAALNPSFLSGPSLATEIMYAWHLPDAVEAMAAVGRFDDADALTGRLERDGAEHDRAWMKAVGARCRAILQAATGDVAGAERTAHRAMTEHSRLPMPFERARTQLVVGQLQRRLRQKQSAAAHFTEALQTFERLGVPLWAQRARAELSRTVVIPSDDLTALTPSERRVAEMAATGATNKHIAAAMFISAKTVEHNLTRVYRKLGISSRTELGRRMDRPADG</sequence>
<accession>A0A0J6WPX8</accession>
<protein>
    <submittedName>
        <fullName evidence="4">Putative HTH-type transcriptional regulator</fullName>
    </submittedName>
</protein>
<dbReference type="InterPro" id="IPR011990">
    <property type="entry name" value="TPR-like_helical_dom_sf"/>
</dbReference>
<keyword evidence="1" id="KW-0547">Nucleotide-binding</keyword>
<dbReference type="Gene3D" id="1.10.10.10">
    <property type="entry name" value="Winged helix-like DNA-binding domain superfamily/Winged helix DNA-binding domain"/>
    <property type="match status" value="1"/>
</dbReference>
<dbReference type="SMART" id="SM00421">
    <property type="entry name" value="HTH_LUXR"/>
    <property type="match status" value="1"/>
</dbReference>
<dbReference type="RefSeq" id="WP_172506331.1">
    <property type="nucleotide sequence ID" value="NZ_JYNX01000013.1"/>
</dbReference>
<gene>
    <name evidence="4" type="ORF">MCHUDSM44219_00479</name>
</gene>
<evidence type="ECO:0000259" key="3">
    <source>
        <dbReference type="PROSITE" id="PS50043"/>
    </source>
</evidence>
<evidence type="ECO:0000313" key="5">
    <source>
        <dbReference type="Proteomes" id="UP000036176"/>
    </source>
</evidence>
<dbReference type="GO" id="GO:0005524">
    <property type="term" value="F:ATP binding"/>
    <property type="evidence" value="ECO:0007669"/>
    <property type="project" value="UniProtKB-KW"/>
</dbReference>
<dbReference type="GO" id="GO:0006355">
    <property type="term" value="P:regulation of DNA-templated transcription"/>
    <property type="evidence" value="ECO:0007669"/>
    <property type="project" value="InterPro"/>
</dbReference>
<organism evidence="4 5">
    <name type="scientific">Mycolicibacterium chubuense</name>
    <name type="common">Mycobacterium chubuense</name>
    <dbReference type="NCBI Taxonomy" id="1800"/>
    <lineage>
        <taxon>Bacteria</taxon>
        <taxon>Bacillati</taxon>
        <taxon>Actinomycetota</taxon>
        <taxon>Actinomycetes</taxon>
        <taxon>Mycobacteriales</taxon>
        <taxon>Mycobacteriaceae</taxon>
        <taxon>Mycolicibacterium</taxon>
    </lineage>
</organism>
<dbReference type="SUPFAM" id="SSF52540">
    <property type="entry name" value="P-loop containing nucleoside triphosphate hydrolases"/>
    <property type="match status" value="1"/>
</dbReference>
<dbReference type="GO" id="GO:0005737">
    <property type="term" value="C:cytoplasm"/>
    <property type="evidence" value="ECO:0007669"/>
    <property type="project" value="TreeGrafter"/>
</dbReference>
<keyword evidence="2" id="KW-0067">ATP-binding</keyword>
<dbReference type="PROSITE" id="PS50043">
    <property type="entry name" value="HTH_LUXR_2"/>
    <property type="match status" value="1"/>
</dbReference>
<reference evidence="4 5" key="1">
    <citation type="journal article" date="2015" name="Genome Biol. Evol.">
        <title>Characterization of Three Mycobacterium spp. with Potential Use in Bioremediation by Genome Sequencing and Comparative Genomics.</title>
        <authorList>
            <person name="Das S."/>
            <person name="Pettersson B.M."/>
            <person name="Behra P.R."/>
            <person name="Ramesh M."/>
            <person name="Dasgupta S."/>
            <person name="Bhattacharya A."/>
            <person name="Kirsebom L.A."/>
        </authorList>
    </citation>
    <scope>NUCLEOTIDE SEQUENCE [LARGE SCALE GENOMIC DNA]</scope>
    <source>
        <strain evidence="4 5">DSM 44219</strain>
    </source>
</reference>
<dbReference type="SUPFAM" id="SSF46894">
    <property type="entry name" value="C-terminal effector domain of the bipartite response regulators"/>
    <property type="match status" value="1"/>
</dbReference>
<dbReference type="CDD" id="cd06170">
    <property type="entry name" value="LuxR_C_like"/>
    <property type="match status" value="1"/>
</dbReference>
<dbReference type="PATRIC" id="fig|1800.3.peg.485"/>
<dbReference type="PROSITE" id="PS00622">
    <property type="entry name" value="HTH_LUXR_1"/>
    <property type="match status" value="1"/>
</dbReference>
<dbReference type="AlphaFoldDB" id="A0A0J6WPX8"/>
<dbReference type="InterPro" id="IPR000792">
    <property type="entry name" value="Tscrpt_reg_LuxR_C"/>
</dbReference>
<proteinExistence type="predicted"/>
<dbReference type="GO" id="GO:0003677">
    <property type="term" value="F:DNA binding"/>
    <property type="evidence" value="ECO:0007669"/>
    <property type="project" value="InterPro"/>
</dbReference>
<keyword evidence="5" id="KW-1185">Reference proteome</keyword>
<name>A0A0J6WPX8_MYCCU</name>